<dbReference type="InterPro" id="IPR048020">
    <property type="entry name" value="Transpos_IS3"/>
</dbReference>
<sequence length="263" mass="31095">MCVSKSGFYKWLECKDKNHQFEFSLEEEIKKIHTSSRSTYGRRRILSTLKKSFIKVEKKRISKIMKKLNLNGVGKPKFKTTTKVDRQAIHFPNLISGDFTSYKPNELWTSDITYIPTKEGWVYLCIILDTFSRAIIGWSMQDNLKREIVLNSLNMAYKKRSHFPNGIIFHSDKGSQYSSKEVRKYLKLNHFHQSMSNSCYENSITETFFSTLKKELVHRCNFLTRKEAKSSIIEYIEVFYNRIRAHSALDYLAPLEYEKNYEI</sequence>
<dbReference type="PANTHER" id="PTHR46889">
    <property type="entry name" value="TRANSPOSASE INSF FOR INSERTION SEQUENCE IS3B-RELATED"/>
    <property type="match status" value="1"/>
</dbReference>
<dbReference type="InterPro" id="IPR012337">
    <property type="entry name" value="RNaseH-like_sf"/>
</dbReference>
<dbReference type="KEGG" id="saqi:AXG55_07350"/>
<organism evidence="2 3">
    <name type="scientific">Silvanigrella aquatica</name>
    <dbReference type="NCBI Taxonomy" id="1915309"/>
    <lineage>
        <taxon>Bacteria</taxon>
        <taxon>Pseudomonadati</taxon>
        <taxon>Bdellovibrionota</taxon>
        <taxon>Oligoflexia</taxon>
        <taxon>Silvanigrellales</taxon>
        <taxon>Silvanigrellaceae</taxon>
        <taxon>Silvanigrella</taxon>
    </lineage>
</organism>
<dbReference type="InterPro" id="IPR036397">
    <property type="entry name" value="RNaseH_sf"/>
</dbReference>
<gene>
    <name evidence="2" type="ORF">AXG55_07350</name>
</gene>
<dbReference type="EMBL" id="CP017834">
    <property type="protein sequence ID" value="APJ03731.1"/>
    <property type="molecule type" value="Genomic_DNA"/>
</dbReference>
<dbReference type="Pfam" id="PF13333">
    <property type="entry name" value="rve_2"/>
    <property type="match status" value="1"/>
</dbReference>
<dbReference type="GO" id="GO:0015074">
    <property type="term" value="P:DNA integration"/>
    <property type="evidence" value="ECO:0007669"/>
    <property type="project" value="InterPro"/>
</dbReference>
<dbReference type="PANTHER" id="PTHR46889:SF4">
    <property type="entry name" value="TRANSPOSASE INSO FOR INSERTION SEQUENCE ELEMENT IS911B-RELATED"/>
    <property type="match status" value="1"/>
</dbReference>
<dbReference type="Proteomes" id="UP000184731">
    <property type="component" value="Chromosome"/>
</dbReference>
<accession>A0A1L4D0K3</accession>
<dbReference type="SUPFAM" id="SSF53098">
    <property type="entry name" value="Ribonuclease H-like"/>
    <property type="match status" value="1"/>
</dbReference>
<dbReference type="Pfam" id="PF13276">
    <property type="entry name" value="HTH_21"/>
    <property type="match status" value="1"/>
</dbReference>
<evidence type="ECO:0000259" key="1">
    <source>
        <dbReference type="PROSITE" id="PS50994"/>
    </source>
</evidence>
<dbReference type="PROSITE" id="PS50994">
    <property type="entry name" value="INTEGRASE"/>
    <property type="match status" value="1"/>
</dbReference>
<evidence type="ECO:0000313" key="2">
    <source>
        <dbReference type="EMBL" id="APJ03731.1"/>
    </source>
</evidence>
<dbReference type="Pfam" id="PF00665">
    <property type="entry name" value="rve"/>
    <property type="match status" value="1"/>
</dbReference>
<dbReference type="InterPro" id="IPR001584">
    <property type="entry name" value="Integrase_cat-core"/>
</dbReference>
<name>A0A1L4D0K3_9BACT</name>
<dbReference type="STRING" id="1915309.AXG55_07350"/>
<dbReference type="InterPro" id="IPR025948">
    <property type="entry name" value="HTH-like_dom"/>
</dbReference>
<dbReference type="InterPro" id="IPR050900">
    <property type="entry name" value="Transposase_IS3/IS150/IS904"/>
</dbReference>
<dbReference type="NCBIfam" id="NF033516">
    <property type="entry name" value="transpos_IS3"/>
    <property type="match status" value="1"/>
</dbReference>
<dbReference type="Gene3D" id="3.30.420.10">
    <property type="entry name" value="Ribonuclease H-like superfamily/Ribonuclease H"/>
    <property type="match status" value="1"/>
</dbReference>
<reference evidence="2 3" key="1">
    <citation type="submission" date="2016-10" db="EMBL/GenBank/DDBJ databases">
        <title>Silvanigrella aquatica sp. nov., isolated from a freshwater lake located in the Black Forest, Germany, description of Silvanigrellaceae fam. nov., Silvanigrellales ord. nov., reclassification of the order Bdellovibrionales in the class Oligoflexia, reclassification of the families Bacteriovoracaceae and Halobacteriovoraceae in the new order Bacteriovoracales ord. nov., and reclassification of the family Pseudobacteriovoracaceae in the order Oligoflexiales.</title>
        <authorList>
            <person name="Hahn M.W."/>
            <person name="Schmidt J."/>
            <person name="Koll U."/>
            <person name="Rohde M."/>
            <person name="Verbag S."/>
            <person name="Pitt A."/>
            <person name="Nakai R."/>
            <person name="Naganuma T."/>
            <person name="Lang E."/>
        </authorList>
    </citation>
    <scope>NUCLEOTIDE SEQUENCE [LARGE SCALE GENOMIC DNA]</scope>
    <source>
        <strain evidence="2 3">MWH-Nonnen-W8red</strain>
    </source>
</reference>
<dbReference type="AlphaFoldDB" id="A0A1L4D0K3"/>
<proteinExistence type="predicted"/>
<protein>
    <recommendedName>
        <fullName evidence="1">Integrase catalytic domain-containing protein</fullName>
    </recommendedName>
</protein>
<dbReference type="GO" id="GO:0003676">
    <property type="term" value="F:nucleic acid binding"/>
    <property type="evidence" value="ECO:0007669"/>
    <property type="project" value="InterPro"/>
</dbReference>
<keyword evidence="3" id="KW-1185">Reference proteome</keyword>
<evidence type="ECO:0000313" key="3">
    <source>
        <dbReference type="Proteomes" id="UP000184731"/>
    </source>
</evidence>
<feature type="domain" description="Integrase catalytic" evidence="1">
    <location>
        <begin position="100"/>
        <end position="262"/>
    </location>
</feature>